<dbReference type="SUPFAM" id="SSF53335">
    <property type="entry name" value="S-adenosyl-L-methionine-dependent methyltransferases"/>
    <property type="match status" value="1"/>
</dbReference>
<comment type="caution">
    <text evidence="8">The sequence shown here is derived from an EMBL/GenBank/DDBJ whole genome shotgun (WGS) entry which is preliminary data.</text>
</comment>
<dbReference type="GO" id="GO:0005634">
    <property type="term" value="C:nucleus"/>
    <property type="evidence" value="ECO:0007669"/>
    <property type="project" value="TreeGrafter"/>
</dbReference>
<evidence type="ECO:0000313" key="8">
    <source>
        <dbReference type="EMBL" id="KEJ82845.1"/>
    </source>
</evidence>
<comment type="similarity">
    <text evidence="6">Belongs to the MT-A70-like family.</text>
</comment>
<dbReference type="GO" id="GO:0036396">
    <property type="term" value="C:RNA N6-methyladenosine methyltransferase complex"/>
    <property type="evidence" value="ECO:0007669"/>
    <property type="project" value="TreeGrafter"/>
</dbReference>
<evidence type="ECO:0000256" key="5">
    <source>
        <dbReference type="ARBA" id="ARBA00048957"/>
    </source>
</evidence>
<evidence type="ECO:0000256" key="4">
    <source>
        <dbReference type="ARBA" id="ARBA00022691"/>
    </source>
</evidence>
<evidence type="ECO:0000313" key="9">
    <source>
        <dbReference type="Proteomes" id="UP000053232"/>
    </source>
</evidence>
<dbReference type="PANTHER" id="PTHR12829:SF7">
    <property type="entry name" value="N6-ADENOSINE-METHYLTRANSFERASE CATALYTIC SUBUNIT"/>
    <property type="match status" value="1"/>
</dbReference>
<reference evidence="9" key="1">
    <citation type="journal article" date="2014" name="Cell">
        <title>The Architecture of a Scrambled Genome Reveals Massive Levels of Genomic Rearrangement during Development.</title>
        <authorList>
            <person name="Chen X."/>
            <person name="Bracht J.R."/>
            <person name="Goldman A.D."/>
            <person name="Dolzhenko E."/>
            <person name="Clay D.M."/>
            <person name="Swart E.C."/>
            <person name="Perlman D.H."/>
            <person name="Doak T.G."/>
            <person name="Stuart A."/>
            <person name="Amemiya C.T."/>
            <person name="Sebra R.P."/>
            <person name="Landweber L.F."/>
        </authorList>
    </citation>
    <scope>NUCLEOTIDE SEQUENCE [LARGE SCALE GENOMIC DNA]</scope>
    <source>
        <strain evidence="9">JRB310</strain>
    </source>
</reference>
<protein>
    <recommendedName>
        <fullName evidence="1">mRNA m(6)A methyltransferase</fullName>
        <ecNumber evidence="1">2.1.1.348</ecNumber>
    </recommendedName>
</protein>
<dbReference type="InterPro" id="IPR007757">
    <property type="entry name" value="MT-A70-like"/>
</dbReference>
<dbReference type="EC" id="2.1.1.348" evidence="1"/>
<dbReference type="Proteomes" id="UP000053232">
    <property type="component" value="Unassembled WGS sequence"/>
</dbReference>
<gene>
    <name evidence="8" type="ORF">OXYTRIMIC_107</name>
</gene>
<keyword evidence="4" id="KW-0949">S-adenosyl-L-methionine</keyword>
<keyword evidence="9" id="KW-1185">Reference proteome</keyword>
<comment type="catalytic activity">
    <reaction evidence="5">
        <text>an adenosine in mRNA + S-adenosyl-L-methionine = an N(6)-methyladenosine in mRNA + S-adenosyl-L-homocysteine + H(+)</text>
        <dbReference type="Rhea" id="RHEA:55584"/>
        <dbReference type="Rhea" id="RHEA-COMP:12414"/>
        <dbReference type="Rhea" id="RHEA-COMP:12417"/>
        <dbReference type="ChEBI" id="CHEBI:15378"/>
        <dbReference type="ChEBI" id="CHEBI:57856"/>
        <dbReference type="ChEBI" id="CHEBI:59789"/>
        <dbReference type="ChEBI" id="CHEBI:74411"/>
        <dbReference type="ChEBI" id="CHEBI:74449"/>
        <dbReference type="EC" id="2.1.1.348"/>
    </reaction>
</comment>
<dbReference type="GO" id="GO:0001734">
    <property type="term" value="F:mRNA m(6)A methyltransferase activity"/>
    <property type="evidence" value="ECO:0007669"/>
    <property type="project" value="UniProtKB-EC"/>
</dbReference>
<dbReference type="EMBL" id="ARYC01003160">
    <property type="protein sequence ID" value="KEJ82845.1"/>
    <property type="molecule type" value="Genomic_DNA"/>
</dbReference>
<proteinExistence type="inferred from homology"/>
<name>A0A073HZZ8_9SPIT</name>
<dbReference type="PROSITE" id="PS51143">
    <property type="entry name" value="MT_A70"/>
    <property type="match status" value="1"/>
</dbReference>
<dbReference type="PANTHER" id="PTHR12829">
    <property type="entry name" value="N6-ADENOSINE-METHYLTRANSFERASE"/>
    <property type="match status" value="1"/>
</dbReference>
<evidence type="ECO:0000256" key="2">
    <source>
        <dbReference type="ARBA" id="ARBA00022603"/>
    </source>
</evidence>
<keyword evidence="3" id="KW-0808">Transferase</keyword>
<dbReference type="InterPro" id="IPR029063">
    <property type="entry name" value="SAM-dependent_MTases_sf"/>
</dbReference>
<dbReference type="GO" id="GO:0032259">
    <property type="term" value="P:methylation"/>
    <property type="evidence" value="ECO:0007669"/>
    <property type="project" value="UniProtKB-KW"/>
</dbReference>
<feature type="coiled-coil region" evidence="7">
    <location>
        <begin position="24"/>
        <end position="81"/>
    </location>
</feature>
<evidence type="ECO:0000256" key="1">
    <source>
        <dbReference type="ARBA" id="ARBA00012160"/>
    </source>
</evidence>
<evidence type="ECO:0000256" key="3">
    <source>
        <dbReference type="ARBA" id="ARBA00022679"/>
    </source>
</evidence>
<dbReference type="AlphaFoldDB" id="A0A073HZZ8"/>
<accession>A0A073HZZ8</accession>
<dbReference type="Pfam" id="PF05063">
    <property type="entry name" value="MT-A70"/>
    <property type="match status" value="1"/>
</dbReference>
<evidence type="ECO:0000256" key="6">
    <source>
        <dbReference type="PROSITE-ProRule" id="PRU00489"/>
    </source>
</evidence>
<sequence length="447" mass="53972">MCMNEKKQMKQKYLEQCHYYELKIATLIDQIRSYEDLITILNDQFGERFRKIVEQVINEFSEDEIKKIQNQDQELDQEEDLDLSDSQQYQNQNKRALIKTEDIVENLVLKEKEYQLKFFKWGMRQIKNGSVQYQGSIQNPEVWNQIKKDYKVDKCGNRFDVLLSNGPWDQTACNLNYPTLKDREFLDKIPLEDLQKDGYYFMWITNKKLEAALKHLDDHNYERVEIITWIKIDKKQIIREGIGYFLRHCYEFCIMARNKGPFSCLRQKSKTHSAPNVIFAELREQSRKPDQIYQIIEQLVPGGRYLELFPRPHNQRVKWTGLGKESILKKKVRTQLRRQQRDKIFNQQIQMPRQSQLAEVIFYNNNFFGLIFHQFKYSLQLRQGVLSSVIKVQNKTNWYFYNIYKGQIQFYLNVLIYDHNQDLSKLVVFIHNILKLIYYQNRINEIE</sequence>
<organism evidence="8 9">
    <name type="scientific">Oxytricha trifallax</name>
    <dbReference type="NCBI Taxonomy" id="1172189"/>
    <lineage>
        <taxon>Eukaryota</taxon>
        <taxon>Sar</taxon>
        <taxon>Alveolata</taxon>
        <taxon>Ciliophora</taxon>
        <taxon>Intramacronucleata</taxon>
        <taxon>Spirotrichea</taxon>
        <taxon>Stichotrichia</taxon>
        <taxon>Sporadotrichida</taxon>
        <taxon>Oxytrichidae</taxon>
        <taxon>Oxytrichinae</taxon>
        <taxon>Oxytricha</taxon>
    </lineage>
</organism>
<keyword evidence="2" id="KW-0489">Methyltransferase</keyword>
<keyword evidence="7" id="KW-0175">Coiled coil</keyword>
<evidence type="ECO:0000256" key="7">
    <source>
        <dbReference type="SAM" id="Coils"/>
    </source>
</evidence>